<dbReference type="EC" id="3.4.14.12" evidence="3"/>
<dbReference type="GO" id="GO:0006508">
    <property type="term" value="P:proteolysis"/>
    <property type="evidence" value="ECO:0007669"/>
    <property type="project" value="InterPro"/>
</dbReference>
<keyword evidence="1 3" id="KW-0378">Hydrolase</keyword>
<accession>A0A376GFW4</accession>
<dbReference type="Gene3D" id="3.40.50.1820">
    <property type="entry name" value="alpha/beta hydrolase"/>
    <property type="match status" value="1"/>
</dbReference>
<dbReference type="Pfam" id="PF00326">
    <property type="entry name" value="Peptidase_S9"/>
    <property type="match status" value="1"/>
</dbReference>
<evidence type="ECO:0000256" key="1">
    <source>
        <dbReference type="ARBA" id="ARBA00022801"/>
    </source>
</evidence>
<reference evidence="3 4" key="1">
    <citation type="submission" date="2018-06" db="EMBL/GenBank/DDBJ databases">
        <authorList>
            <consortium name="Pathogen Informatics"/>
            <person name="Doyle S."/>
        </authorList>
    </citation>
    <scope>NUCLEOTIDE SEQUENCE [LARGE SCALE GENOMIC DNA]</scope>
    <source>
        <strain evidence="3 4">NCTC13456</strain>
    </source>
</reference>
<organism evidence="3 4">
    <name type="scientific">Empedobacter falsenii</name>
    <dbReference type="NCBI Taxonomy" id="343874"/>
    <lineage>
        <taxon>Bacteria</taxon>
        <taxon>Pseudomonadati</taxon>
        <taxon>Bacteroidota</taxon>
        <taxon>Flavobacteriia</taxon>
        <taxon>Flavobacteriales</taxon>
        <taxon>Weeksellaceae</taxon>
        <taxon>Empedobacter</taxon>
    </lineage>
</organism>
<gene>
    <name evidence="3" type="primary">ptpA_6</name>
    <name evidence="3" type="ORF">NCTC13456_02934</name>
</gene>
<dbReference type="InterPro" id="IPR001375">
    <property type="entry name" value="Peptidase_S9_cat"/>
</dbReference>
<dbReference type="InterPro" id="IPR029058">
    <property type="entry name" value="AB_hydrolase_fold"/>
</dbReference>
<dbReference type="SUPFAM" id="SSF82171">
    <property type="entry name" value="DPP6 N-terminal domain-like"/>
    <property type="match status" value="1"/>
</dbReference>
<feature type="domain" description="Peptidase S9 prolyl oligopeptidase catalytic" evidence="2">
    <location>
        <begin position="633"/>
        <end position="802"/>
    </location>
</feature>
<evidence type="ECO:0000259" key="2">
    <source>
        <dbReference type="Pfam" id="PF00326"/>
    </source>
</evidence>
<evidence type="ECO:0000313" key="3">
    <source>
        <dbReference type="EMBL" id="STD59294.1"/>
    </source>
</evidence>
<dbReference type="GO" id="GO:0004252">
    <property type="term" value="F:serine-type endopeptidase activity"/>
    <property type="evidence" value="ECO:0007669"/>
    <property type="project" value="TreeGrafter"/>
</dbReference>
<sequence>MMAIRFILSFYICLISIYISGQQQKLDSLETYFNQFYTVEFVDANNENILFTKNKNHELPVYYLKNNKKADEIRLGRIMNYHWLSDKYFLYDEKNEGLVLYNIQSQNKKTIPHYKKMIETSNKQFFVAKKEGNTLYINTINNGKLGNEIKFIDVIDYKWENDKLVIEKTNHTIDVYELNKNINLLFQIDGVKYQSLRWNEFNQYDYIKQEGEDLFYVKSNGTKVKLLHDLNKSKNLKIINEDNNLLILENTFQSDYTLKKSEDVEIWDTSDDQIIIQKPKSQKELIFVRLNDGHINHKIALSDVNYEFLGTQYLLLFDKNRYRSYRHLRDHVDVKLMDLETMNQKLIVEDFDDYNRNKLILSDHNKFIYFKENNWWIYDVLEDKKKSLTTSIKAGFSVDDYFKNEAFQPAKFYDNSRVFLTAKEGIWEYNLHTKKLKQLIESTKQTGTFTFLITRNKAKNQVDEIIYLQSLNENNQYKIYKCCDRFNEIYNTSQDVKKVSLKNKNLYVIEQGYLKSPRIVQIDEKNKATIRVEAVNSIIQKRRFQEIKSIINGKSVKAILYYPFDYDTTKYYPMIVHIYQKQSHLVNDFQLPEVSSANGFNTDFYTSQGYFVLLPDIIVDLDQPGESALQCTVEATNQALKEANIDRDKIGLIGHSYGGFEVNYIVNRTNLFKAAVSGSGIFDIVNWYFSMGWNGSKPQFWRYEEEFFKMSSMFYDSKENYLKQSPLLQLENLHTPVLIWSGKEDYHVNWEQSVSMYLAMRLLKKEGKLLLYPNEKHVIMNPSKAKDLNQRIINWFDFYLKNTEIDWIKNKRQL</sequence>
<dbReference type="AlphaFoldDB" id="A0A376GFW4"/>
<evidence type="ECO:0000313" key="4">
    <source>
        <dbReference type="Proteomes" id="UP000254737"/>
    </source>
</evidence>
<proteinExistence type="predicted"/>
<dbReference type="STRING" id="343874.GCA_000805695_02750"/>
<protein>
    <submittedName>
        <fullName evidence="3">Prolyl tripeptidyl peptidase</fullName>
        <ecNumber evidence="3">3.4.14.12</ecNumber>
    </submittedName>
</protein>
<name>A0A376GFW4_9FLAO</name>
<dbReference type="PANTHER" id="PTHR42776:SF4">
    <property type="entry name" value="ACYLAMINO-ACID-RELEASING ENZYME"/>
    <property type="match status" value="1"/>
</dbReference>
<dbReference type="PANTHER" id="PTHR42776">
    <property type="entry name" value="SERINE PEPTIDASE S9 FAMILY MEMBER"/>
    <property type="match status" value="1"/>
</dbReference>
<dbReference type="Proteomes" id="UP000254737">
    <property type="component" value="Unassembled WGS sequence"/>
</dbReference>
<dbReference type="SUPFAM" id="SSF53474">
    <property type="entry name" value="alpha/beta-Hydrolases"/>
    <property type="match status" value="1"/>
</dbReference>
<dbReference type="EMBL" id="UFXS01000001">
    <property type="protein sequence ID" value="STD59294.1"/>
    <property type="molecule type" value="Genomic_DNA"/>
</dbReference>